<dbReference type="AlphaFoldDB" id="A0A091CB61"/>
<comment type="caution">
    <text evidence="1">The sequence shown here is derived from an EMBL/GenBank/DDBJ whole genome shotgun (WGS) entry which is preliminary data.</text>
</comment>
<proteinExistence type="predicted"/>
<keyword evidence="4" id="KW-1185">Reference proteome</keyword>
<protein>
    <submittedName>
        <fullName evidence="1">Uncharacterized protein</fullName>
    </submittedName>
</protein>
<accession>A0A091CB61</accession>
<gene>
    <name evidence="1" type="ORF">H702_04840</name>
    <name evidence="2" type="ORF">SAMN02910290_01517</name>
</gene>
<reference evidence="2 4" key="2">
    <citation type="submission" date="2016-10" db="EMBL/GenBank/DDBJ databases">
        <authorList>
            <person name="Varghese N."/>
            <person name="Submissions S."/>
        </authorList>
    </citation>
    <scope>NUCLEOTIDE SEQUENCE [LARGE SCALE GENOMIC DNA]</scope>
    <source>
        <strain evidence="2 4">JB1</strain>
    </source>
</reference>
<evidence type="ECO:0000313" key="4">
    <source>
        <dbReference type="Proteomes" id="UP000182793"/>
    </source>
</evidence>
<dbReference type="Proteomes" id="UP000182793">
    <property type="component" value="Unassembled WGS sequence"/>
</dbReference>
<dbReference type="EMBL" id="AUZH01000015">
    <property type="protein sequence ID" value="KFN88023.1"/>
    <property type="molecule type" value="Genomic_DNA"/>
</dbReference>
<dbReference type="Proteomes" id="UP000029382">
    <property type="component" value="Unassembled WGS sequence"/>
</dbReference>
<reference evidence="1 3" key="1">
    <citation type="journal article" date="2014" name="Genome Announc.">
        <title>Draft Genome Sequences of Streptococcus bovis Strains ATCC 33317 and JB1.</title>
        <authorList>
            <person name="Benahmed F.H."/>
            <person name="Gopinath G.R."/>
            <person name="Harbottle H."/>
            <person name="Cotta M.A."/>
            <person name="Luo Y."/>
            <person name="Henderson C."/>
            <person name="Teri P."/>
            <person name="Soppet D."/>
            <person name="Rasmussen M."/>
            <person name="Whitehead T.R."/>
            <person name="Davidson M."/>
        </authorList>
    </citation>
    <scope>NUCLEOTIDE SEQUENCE [LARGE SCALE GENOMIC DNA]</scope>
    <source>
        <strain evidence="1 3">JB1</strain>
    </source>
</reference>
<dbReference type="EMBL" id="FOTG01000008">
    <property type="protein sequence ID" value="SFL35977.1"/>
    <property type="molecule type" value="Genomic_DNA"/>
</dbReference>
<evidence type="ECO:0000313" key="3">
    <source>
        <dbReference type="Proteomes" id="UP000029382"/>
    </source>
</evidence>
<name>A0A091CB61_STREI</name>
<sequence>MELLKNTTDLIGLKDKNISILCAWQHPSHIEIKAKLDYTALYALIVKGL</sequence>
<evidence type="ECO:0000313" key="1">
    <source>
        <dbReference type="EMBL" id="KFN88023.1"/>
    </source>
</evidence>
<evidence type="ECO:0000313" key="2">
    <source>
        <dbReference type="EMBL" id="SFL35977.1"/>
    </source>
</evidence>
<organism evidence="1 3">
    <name type="scientific">Streptococcus equinus JB1</name>
    <dbReference type="NCBI Taxonomy" id="1294274"/>
    <lineage>
        <taxon>Bacteria</taxon>
        <taxon>Bacillati</taxon>
        <taxon>Bacillota</taxon>
        <taxon>Bacilli</taxon>
        <taxon>Lactobacillales</taxon>
        <taxon>Streptococcaceae</taxon>
        <taxon>Streptococcus</taxon>
    </lineage>
</organism>